<dbReference type="PANTHER" id="PTHR31314:SF104">
    <property type="entry name" value="TRANSCRIPTION REPRESSOR KAN1-LIKE"/>
    <property type="match status" value="1"/>
</dbReference>
<keyword evidence="6" id="KW-1185">Reference proteome</keyword>
<keyword evidence="2" id="KW-0804">Transcription</keyword>
<dbReference type="InterPro" id="IPR046955">
    <property type="entry name" value="PHR1-like"/>
</dbReference>
<comment type="caution">
    <text evidence="5">The sequence shown here is derived from an EMBL/GenBank/DDBJ whole genome shotgun (WGS) entry which is preliminary data.</text>
</comment>
<gene>
    <name evidence="5" type="ORF">RND71_036607</name>
</gene>
<proteinExistence type="predicted"/>
<evidence type="ECO:0000256" key="1">
    <source>
        <dbReference type="ARBA" id="ARBA00023015"/>
    </source>
</evidence>
<evidence type="ECO:0000256" key="3">
    <source>
        <dbReference type="ARBA" id="ARBA00023242"/>
    </source>
</evidence>
<dbReference type="SUPFAM" id="SSF46689">
    <property type="entry name" value="Homeodomain-like"/>
    <property type="match status" value="1"/>
</dbReference>
<evidence type="ECO:0000256" key="4">
    <source>
        <dbReference type="SAM" id="MobiDB-lite"/>
    </source>
</evidence>
<dbReference type="InterPro" id="IPR006447">
    <property type="entry name" value="Myb_dom_plants"/>
</dbReference>
<dbReference type="InterPro" id="IPR009057">
    <property type="entry name" value="Homeodomain-like_sf"/>
</dbReference>
<accession>A0AAE1R1U0</accession>
<keyword evidence="1" id="KW-0805">Transcription regulation</keyword>
<evidence type="ECO:0000313" key="6">
    <source>
        <dbReference type="Proteomes" id="UP001291623"/>
    </source>
</evidence>
<feature type="region of interest" description="Disordered" evidence="4">
    <location>
        <begin position="113"/>
        <end position="177"/>
    </location>
</feature>
<dbReference type="Gene3D" id="1.10.10.60">
    <property type="entry name" value="Homeodomain-like"/>
    <property type="match status" value="1"/>
</dbReference>
<dbReference type="PANTHER" id="PTHR31314">
    <property type="entry name" value="MYB FAMILY TRANSCRIPTION FACTOR PHL7-LIKE"/>
    <property type="match status" value="1"/>
</dbReference>
<feature type="compositionally biased region" description="Polar residues" evidence="4">
    <location>
        <begin position="159"/>
        <end position="177"/>
    </location>
</feature>
<dbReference type="GO" id="GO:0003700">
    <property type="term" value="F:DNA-binding transcription factor activity"/>
    <property type="evidence" value="ECO:0007669"/>
    <property type="project" value="InterPro"/>
</dbReference>
<evidence type="ECO:0000313" key="5">
    <source>
        <dbReference type="EMBL" id="KAK4343513.1"/>
    </source>
</evidence>
<dbReference type="AlphaFoldDB" id="A0AAE1R1U0"/>
<dbReference type="Proteomes" id="UP001291623">
    <property type="component" value="Unassembled WGS sequence"/>
</dbReference>
<dbReference type="NCBIfam" id="TIGR01557">
    <property type="entry name" value="myb_SHAQKYF"/>
    <property type="match status" value="1"/>
</dbReference>
<reference evidence="5" key="1">
    <citation type="submission" date="2023-12" db="EMBL/GenBank/DDBJ databases">
        <title>Genome assembly of Anisodus tanguticus.</title>
        <authorList>
            <person name="Wang Y.-J."/>
        </authorList>
    </citation>
    <scope>NUCLEOTIDE SEQUENCE</scope>
    <source>
        <strain evidence="5">KB-2021</strain>
        <tissue evidence="5">Leaf</tissue>
    </source>
</reference>
<name>A0AAE1R1U0_9SOLA</name>
<dbReference type="EMBL" id="JAVYJV010000020">
    <property type="protein sequence ID" value="KAK4343513.1"/>
    <property type="molecule type" value="Genomic_DNA"/>
</dbReference>
<protein>
    <submittedName>
        <fullName evidence="5">Uncharacterized protein</fullName>
    </submittedName>
</protein>
<dbReference type="GO" id="GO:0003677">
    <property type="term" value="F:DNA binding"/>
    <property type="evidence" value="ECO:0007669"/>
    <property type="project" value="InterPro"/>
</dbReference>
<feature type="compositionally biased region" description="Basic and acidic residues" evidence="4">
    <location>
        <begin position="113"/>
        <end position="125"/>
    </location>
</feature>
<organism evidence="5 6">
    <name type="scientific">Anisodus tanguticus</name>
    <dbReference type="NCBI Taxonomy" id="243964"/>
    <lineage>
        <taxon>Eukaryota</taxon>
        <taxon>Viridiplantae</taxon>
        <taxon>Streptophyta</taxon>
        <taxon>Embryophyta</taxon>
        <taxon>Tracheophyta</taxon>
        <taxon>Spermatophyta</taxon>
        <taxon>Magnoliopsida</taxon>
        <taxon>eudicotyledons</taxon>
        <taxon>Gunneridae</taxon>
        <taxon>Pentapetalae</taxon>
        <taxon>asterids</taxon>
        <taxon>lamiids</taxon>
        <taxon>Solanales</taxon>
        <taxon>Solanaceae</taxon>
        <taxon>Solanoideae</taxon>
        <taxon>Hyoscyameae</taxon>
        <taxon>Anisodus</taxon>
    </lineage>
</organism>
<evidence type="ECO:0000256" key="2">
    <source>
        <dbReference type="ARBA" id="ARBA00023163"/>
    </source>
</evidence>
<sequence>MEIFLMSQYAPEKMRRSKKMKEVRKYKKSSAPRLRWTPQLHELFIQTVEHLGGRNKATPKRTLRMMAIKELKISHVKSHLQMYRNMKEHPSLHVMMPGFNLSSALFLSKRLREHAPESSKQKEYGSENGENIHYNDYQEAEGSISSGMTKEEEEDNAGRPNSTRENSNHINLDLSLS</sequence>
<keyword evidence="3" id="KW-0539">Nucleus</keyword>